<comment type="caution">
    <text evidence="1">The sequence shown here is derived from an EMBL/GenBank/DDBJ whole genome shotgun (WGS) entry which is preliminary data.</text>
</comment>
<proteinExistence type="predicted"/>
<evidence type="ECO:0000313" key="2">
    <source>
        <dbReference type="Proteomes" id="UP001055101"/>
    </source>
</evidence>
<organism evidence="1 2">
    <name type="scientific">Methylobacterium thuringiense</name>
    <dbReference type="NCBI Taxonomy" id="1003091"/>
    <lineage>
        <taxon>Bacteria</taxon>
        <taxon>Pseudomonadati</taxon>
        <taxon>Pseudomonadota</taxon>
        <taxon>Alphaproteobacteria</taxon>
        <taxon>Hyphomicrobiales</taxon>
        <taxon>Methylobacteriaceae</taxon>
        <taxon>Methylobacterium</taxon>
    </lineage>
</organism>
<sequence length="35" mass="3944">MIRKLLTAFLLPKVIAYVSRRFGGRSATPSSRRGH</sequence>
<name>A0ABQ4TR68_9HYPH</name>
<dbReference type="Proteomes" id="UP001055101">
    <property type="component" value="Unassembled WGS sequence"/>
</dbReference>
<keyword evidence="2" id="KW-1185">Reference proteome</keyword>
<gene>
    <name evidence="1" type="ORF">EKPJFOCH_3695</name>
</gene>
<dbReference type="EMBL" id="BPRA01000018">
    <property type="protein sequence ID" value="GJE57182.1"/>
    <property type="molecule type" value="Genomic_DNA"/>
</dbReference>
<reference evidence="1" key="1">
    <citation type="journal article" date="2021" name="Front. Microbiol.">
        <title>Comprehensive Comparative Genomics and Phenotyping of Methylobacterium Species.</title>
        <authorList>
            <person name="Alessa O."/>
            <person name="Ogura Y."/>
            <person name="Fujitani Y."/>
            <person name="Takami H."/>
            <person name="Hayashi T."/>
            <person name="Sahin N."/>
            <person name="Tani A."/>
        </authorList>
    </citation>
    <scope>NUCLEOTIDE SEQUENCE</scope>
    <source>
        <strain evidence="1">DSM 23674</strain>
    </source>
</reference>
<accession>A0ABQ4TR68</accession>
<reference evidence="1" key="2">
    <citation type="submission" date="2021-08" db="EMBL/GenBank/DDBJ databases">
        <authorList>
            <person name="Tani A."/>
            <person name="Ola A."/>
            <person name="Ogura Y."/>
            <person name="Katsura K."/>
            <person name="Hayashi T."/>
        </authorList>
    </citation>
    <scope>NUCLEOTIDE SEQUENCE</scope>
    <source>
        <strain evidence="1">DSM 23674</strain>
    </source>
</reference>
<protein>
    <submittedName>
        <fullName evidence="1">Uncharacterized protein</fullName>
    </submittedName>
</protein>
<evidence type="ECO:0000313" key="1">
    <source>
        <dbReference type="EMBL" id="GJE57182.1"/>
    </source>
</evidence>